<feature type="region of interest" description="Disordered" evidence="1">
    <location>
        <begin position="339"/>
        <end position="361"/>
    </location>
</feature>
<evidence type="ECO:0000313" key="3">
    <source>
        <dbReference type="Proteomes" id="UP000294847"/>
    </source>
</evidence>
<accession>A0A4P7MYH2</accession>
<organism evidence="2 3">
    <name type="scientific">Pyricularia oryzae</name>
    <name type="common">Rice blast fungus</name>
    <name type="synonym">Magnaporthe oryzae</name>
    <dbReference type="NCBI Taxonomy" id="318829"/>
    <lineage>
        <taxon>Eukaryota</taxon>
        <taxon>Fungi</taxon>
        <taxon>Dikarya</taxon>
        <taxon>Ascomycota</taxon>
        <taxon>Pezizomycotina</taxon>
        <taxon>Sordariomycetes</taxon>
        <taxon>Sordariomycetidae</taxon>
        <taxon>Magnaporthales</taxon>
        <taxon>Pyriculariaceae</taxon>
        <taxon>Pyricularia</taxon>
    </lineage>
</organism>
<dbReference type="EMBL" id="CP034204">
    <property type="protein sequence ID" value="QBZ54973.1"/>
    <property type="molecule type" value="Genomic_DNA"/>
</dbReference>
<dbReference type="Proteomes" id="UP000294847">
    <property type="component" value="Chromosome 1"/>
</dbReference>
<evidence type="ECO:0000313" key="2">
    <source>
        <dbReference type="EMBL" id="QBZ54973.1"/>
    </source>
</evidence>
<reference evidence="2 3" key="1">
    <citation type="journal article" date="2019" name="Mol. Biol. Evol.">
        <title>Blast fungal genomes show frequent chromosomal changes, gene gains and losses, and effector gene turnover.</title>
        <authorList>
            <person name="Gomez Luciano L.B."/>
            <person name="Jason Tsai I."/>
            <person name="Chuma I."/>
            <person name="Tosa Y."/>
            <person name="Chen Y.H."/>
            <person name="Li J.Y."/>
            <person name="Li M.Y."/>
            <person name="Jade Lu M.Y."/>
            <person name="Nakayashiki H."/>
            <person name="Li W.H."/>
        </authorList>
    </citation>
    <scope>NUCLEOTIDE SEQUENCE [LARGE SCALE GENOMIC DNA]</scope>
    <source>
        <strain evidence="2">MZ5-1-6</strain>
    </source>
</reference>
<name>A0A4P7MYH2_PYROR</name>
<feature type="compositionally biased region" description="Basic and acidic residues" evidence="1">
    <location>
        <begin position="50"/>
        <end position="63"/>
    </location>
</feature>
<evidence type="ECO:0000256" key="1">
    <source>
        <dbReference type="SAM" id="MobiDB-lite"/>
    </source>
</evidence>
<proteinExistence type="predicted"/>
<gene>
    <name evidence="2" type="ORF">PoMZ_10688</name>
</gene>
<evidence type="ECO:0008006" key="4">
    <source>
        <dbReference type="Google" id="ProtNLM"/>
    </source>
</evidence>
<sequence>MLRRSGIPIPVWSSTVLHHLEERSILSRQSSLERKTHHQEPPVCSISDSEQDKGDKDLDDSIRQRPIKKTTTKPAEIYRPIISRKLWETSPQSETSTKPSSSEQVPPIEQESQPVSPPPRPLSPIMMAGFIRTFYGDKQEDPEVYIENVEVYAVGKADFWYNTFLTKEIRRDWERLKTEFLEKFKPEYIADERANMFEKKFAQQIAQFGRRPNESLKKYLERAQNLNFRLTSGDRDKTNRDNLALNLIMRLPDGTDGVTLQQRALDVLRSTGKMTWKGSFLTAQATFKNVYEVVESMVEGLTPHEFPDYTEFDEKDVRGKGEDLTILADNFGRLRINLHQAPPGAQDSGSARHRNDSWRQR</sequence>
<feature type="region of interest" description="Disordered" evidence="1">
    <location>
        <begin position="88"/>
        <end position="123"/>
    </location>
</feature>
<feature type="compositionally biased region" description="Basic and acidic residues" evidence="1">
    <location>
        <begin position="29"/>
        <end position="40"/>
    </location>
</feature>
<feature type="region of interest" description="Disordered" evidence="1">
    <location>
        <begin position="29"/>
        <end position="74"/>
    </location>
</feature>
<protein>
    <recommendedName>
        <fullName evidence="4">Retrotransposon gag domain-containing protein</fullName>
    </recommendedName>
</protein>
<feature type="compositionally biased region" description="Polar residues" evidence="1">
    <location>
        <begin position="89"/>
        <end position="104"/>
    </location>
</feature>
<dbReference type="AlphaFoldDB" id="A0A4P7MYH2"/>